<comment type="subcellular location">
    <subcellularLocation>
        <location evidence="2">Cytoplasm</location>
    </subcellularLocation>
    <subcellularLocation>
        <location evidence="1">Nucleus</location>
    </subcellularLocation>
</comment>
<dbReference type="InterPro" id="IPR016135">
    <property type="entry name" value="UBQ-conjugating_enzyme/RWD"/>
</dbReference>
<dbReference type="InterPro" id="IPR000608">
    <property type="entry name" value="UBC"/>
</dbReference>
<reference evidence="18" key="3">
    <citation type="submission" date="2025-09" db="UniProtKB">
        <authorList>
            <consortium name="Ensembl"/>
        </authorList>
    </citation>
    <scope>IDENTIFICATION</scope>
</reference>
<dbReference type="SUPFAM" id="SSF54495">
    <property type="entry name" value="UBC-like"/>
    <property type="match status" value="1"/>
</dbReference>
<reference evidence="18 19" key="1">
    <citation type="submission" date="2019-04" db="EMBL/GenBank/DDBJ databases">
        <authorList>
            <consortium name="Wellcome Sanger Institute Data Sharing"/>
        </authorList>
    </citation>
    <scope>NUCLEOTIDE SEQUENCE [LARGE SCALE GENOMIC DNA]</scope>
</reference>
<keyword evidence="4" id="KW-0963">Cytoplasm</keyword>
<keyword evidence="6" id="KW-0053">Apoptosis</keyword>
<dbReference type="FunFam" id="3.10.110.10:FF:000046">
    <property type="entry name" value="Ubiquitin-conjugating enzyme E2 Z"/>
    <property type="match status" value="1"/>
</dbReference>
<dbReference type="AlphaFoldDB" id="A0A8C9VEL5"/>
<dbReference type="PANTHER" id="PTHR46116">
    <property type="entry name" value="(E3-INDEPENDENT) E2 UBIQUITIN-CONJUGATING ENZYME"/>
    <property type="match status" value="1"/>
</dbReference>
<feature type="compositionally biased region" description="Low complexity" evidence="16">
    <location>
        <begin position="986"/>
        <end position="1002"/>
    </location>
</feature>
<evidence type="ECO:0000256" key="2">
    <source>
        <dbReference type="ARBA" id="ARBA00004496"/>
    </source>
</evidence>
<evidence type="ECO:0000256" key="3">
    <source>
        <dbReference type="ARBA" id="ARBA00012486"/>
    </source>
</evidence>
<dbReference type="GeneTree" id="ENSGT00940000159091"/>
<dbReference type="Gene3D" id="3.10.110.10">
    <property type="entry name" value="Ubiquitin Conjugating Enzyme"/>
    <property type="match status" value="1"/>
</dbReference>
<evidence type="ECO:0000313" key="19">
    <source>
        <dbReference type="Proteomes" id="UP000694397"/>
    </source>
</evidence>
<keyword evidence="19" id="KW-1185">Reference proteome</keyword>
<dbReference type="Pfam" id="PF17751">
    <property type="entry name" value="SKICH"/>
    <property type="match status" value="1"/>
</dbReference>
<evidence type="ECO:0000256" key="1">
    <source>
        <dbReference type="ARBA" id="ARBA00004123"/>
    </source>
</evidence>
<protein>
    <recommendedName>
        <fullName evidence="11">Ubiquitin-conjugating enzyme E2 Z</fullName>
        <ecNumber evidence="3">2.3.2.23</ecNumber>
    </recommendedName>
    <alternativeName>
        <fullName evidence="12">E2 ubiquitin-conjugating enzyme Z</fullName>
    </alternativeName>
    <alternativeName>
        <fullName evidence="14">Ubiquitin carrier protein Z</fullName>
    </alternativeName>
    <alternativeName>
        <fullName evidence="13">Ubiquitin-protein ligase Z</fullName>
    </alternativeName>
</protein>
<dbReference type="PROSITE" id="PS50127">
    <property type="entry name" value="UBC_2"/>
    <property type="match status" value="1"/>
</dbReference>
<evidence type="ECO:0000256" key="13">
    <source>
        <dbReference type="ARBA" id="ARBA00042316"/>
    </source>
</evidence>
<gene>
    <name evidence="18" type="primary">UBE2Z</name>
    <name evidence="18" type="synonym">calcoco2</name>
</gene>
<keyword evidence="7" id="KW-0547">Nucleotide-binding</keyword>
<dbReference type="GO" id="GO:0006915">
    <property type="term" value="P:apoptotic process"/>
    <property type="evidence" value="ECO:0007669"/>
    <property type="project" value="UniProtKB-KW"/>
</dbReference>
<feature type="region of interest" description="Disordered" evidence="16">
    <location>
        <begin position="974"/>
        <end position="1002"/>
    </location>
</feature>
<dbReference type="Gene3D" id="2.60.40.2840">
    <property type="match status" value="1"/>
</dbReference>
<dbReference type="Pfam" id="PF00179">
    <property type="entry name" value="UQ_con"/>
    <property type="match status" value="1"/>
</dbReference>
<sequence length="1002" mass="113015">MNEMDEGPPTSTITEMCTTYSQVVFSQVPRSFPPNIPVRCHYTVTSTLQPHRRDWVGIFKVGWSTTKDYYTFVWANPTPDSADEEHLGPYVIFDAYYLPKEDGEFYQFCYVDSSGQVRGASTPFCFESPVECSPEYSFEKDLLVITTQEQVEQVEKEKLELQKEMEEQREATEILRAELDERLLEIRRLREYNADLVNEMGTLKQQHTEKEMAQEQKVEQVDLTEIQTQTEMLLTQPEQLAHHLEVDSLYKEKEDLEETVSSLNERYEKTIMKVNHLKLEQEDLKTRAEAQEEEILQLNLRIRELEQEGLQWQEKQSRLQDQIQLLQVDLQSSQKENMKLCGELLELRAQGQQVQALQSENQVLRRSLSGQEQEKKTETHSRVLDKQLQEAKEQLQQERQRCEDMQRQVGRLQEELQQVQMQLTRTSRSLAEKEQMSSKLECQLLEARRAAEEQMCMAELQKAEKEELLKENEKLTEDIQRLREKLAQVHMVPPSTPASLQNPNSYFPSAATPGTQNSVASSLFFGNPFQTQDDSTDTREEKVCCYCKEAFPDLTAAELEQHEQNHKGAGPQSISGGSGVRVPLGVPCSGLASHPGYFPSPSGLRPVLPELVGFPFRRADKRERRGTCPSVPRAPRPGVTMAESAAAEAPSGAAQVSEPPLSADPSAESPASPPPATAAETGLSVGEPALAPVADTAILTSPNAPPAVSGAALGMAGAGLLSHIQSTFWDPSLSADWDSEKPSQQCILRIKRDIMSIYKEPPPGMFVVPDPHDMTKIHAMITGPFDTPYEGGFFLFLFRCPPDYPIHPPRVKLITTGNNTVRFNPNFYRNGKVCLSILGTWTGPAWSPAQSISSVLISIQSLMTENPYHNEPGFEQERHPGDSKNYNECIRHETMRVAVCDMLDGKCPCPEALSSVMEKSFLEYYDFYEGVCKERLHLQGQTMQDPFGEKRGHFDYQSLLVRLQAIQQRVREKCQLEENDADTDSDTSSSGTDPDSQGSAKL</sequence>
<name>A0A8C9VEL5_SCLFO</name>
<evidence type="ECO:0000256" key="12">
    <source>
        <dbReference type="ARBA" id="ARBA00041798"/>
    </source>
</evidence>
<keyword evidence="10" id="KW-0539">Nucleus</keyword>
<evidence type="ECO:0000259" key="17">
    <source>
        <dbReference type="PROSITE" id="PS50127"/>
    </source>
</evidence>
<evidence type="ECO:0000256" key="6">
    <source>
        <dbReference type="ARBA" id="ARBA00022703"/>
    </source>
</evidence>
<feature type="coiled-coil region" evidence="15">
    <location>
        <begin position="246"/>
        <end position="492"/>
    </location>
</feature>
<proteinExistence type="predicted"/>
<evidence type="ECO:0000256" key="16">
    <source>
        <dbReference type="SAM" id="MobiDB-lite"/>
    </source>
</evidence>
<dbReference type="GO" id="GO:0005634">
    <property type="term" value="C:nucleus"/>
    <property type="evidence" value="ECO:0007669"/>
    <property type="project" value="UniProtKB-SubCell"/>
</dbReference>
<reference evidence="18" key="2">
    <citation type="submission" date="2025-08" db="UniProtKB">
        <authorList>
            <consortium name="Ensembl"/>
        </authorList>
    </citation>
    <scope>IDENTIFICATION</scope>
</reference>
<dbReference type="GO" id="GO:0005737">
    <property type="term" value="C:cytoplasm"/>
    <property type="evidence" value="ECO:0007669"/>
    <property type="project" value="UniProtKB-SubCell"/>
</dbReference>
<feature type="region of interest" description="Disordered" evidence="16">
    <location>
        <begin position="620"/>
        <end position="681"/>
    </location>
</feature>
<dbReference type="CDD" id="cd23809">
    <property type="entry name" value="UBCc_UBE2Z"/>
    <property type="match status" value="1"/>
</dbReference>
<dbReference type="Gene3D" id="1.20.5.1000">
    <property type="entry name" value="arf6 gtpase in complex with a specific effector, jip4"/>
    <property type="match status" value="1"/>
</dbReference>
<dbReference type="GO" id="GO:0005524">
    <property type="term" value="F:ATP binding"/>
    <property type="evidence" value="ECO:0007669"/>
    <property type="project" value="UniProtKB-KW"/>
</dbReference>
<evidence type="ECO:0000256" key="11">
    <source>
        <dbReference type="ARBA" id="ARBA00039894"/>
    </source>
</evidence>
<evidence type="ECO:0000256" key="8">
    <source>
        <dbReference type="ARBA" id="ARBA00022786"/>
    </source>
</evidence>
<evidence type="ECO:0000313" key="18">
    <source>
        <dbReference type="Ensembl" id="ENSSFOP00015049181.1"/>
    </source>
</evidence>
<feature type="coiled-coil region" evidence="15">
    <location>
        <begin position="144"/>
        <end position="206"/>
    </location>
</feature>
<dbReference type="InterPro" id="IPR041611">
    <property type="entry name" value="SKICH"/>
</dbReference>
<dbReference type="Ensembl" id="ENSSFOT00015063401.1">
    <property type="protein sequence ID" value="ENSSFOP00015049181.1"/>
    <property type="gene ID" value="ENSSFOG00015002387.2"/>
</dbReference>
<dbReference type="GO" id="GO:0061631">
    <property type="term" value="F:ubiquitin conjugating enzyme activity"/>
    <property type="evidence" value="ECO:0007669"/>
    <property type="project" value="UniProtKB-EC"/>
</dbReference>
<dbReference type="PANTHER" id="PTHR46116:SF26">
    <property type="entry name" value="UBIQUITIN-CONJUGATING ENZYME E2 Z"/>
    <property type="match status" value="1"/>
</dbReference>
<evidence type="ECO:0000256" key="4">
    <source>
        <dbReference type="ARBA" id="ARBA00022490"/>
    </source>
</evidence>
<evidence type="ECO:0000256" key="5">
    <source>
        <dbReference type="ARBA" id="ARBA00022679"/>
    </source>
</evidence>
<evidence type="ECO:0000256" key="15">
    <source>
        <dbReference type="SAM" id="Coils"/>
    </source>
</evidence>
<dbReference type="GO" id="GO:0043066">
    <property type="term" value="P:negative regulation of apoptotic process"/>
    <property type="evidence" value="ECO:0007669"/>
    <property type="project" value="TreeGrafter"/>
</dbReference>
<evidence type="ECO:0000256" key="10">
    <source>
        <dbReference type="ARBA" id="ARBA00023242"/>
    </source>
</evidence>
<feature type="compositionally biased region" description="Low complexity" evidence="16">
    <location>
        <begin position="642"/>
        <end position="670"/>
    </location>
</feature>
<evidence type="ECO:0000256" key="9">
    <source>
        <dbReference type="ARBA" id="ARBA00022840"/>
    </source>
</evidence>
<dbReference type="SMART" id="SM00212">
    <property type="entry name" value="UBCc"/>
    <property type="match status" value="1"/>
</dbReference>
<organism evidence="18 19">
    <name type="scientific">Scleropages formosus</name>
    <name type="common">Asian bonytongue</name>
    <name type="synonym">Osteoglossum formosum</name>
    <dbReference type="NCBI Taxonomy" id="113540"/>
    <lineage>
        <taxon>Eukaryota</taxon>
        <taxon>Metazoa</taxon>
        <taxon>Chordata</taxon>
        <taxon>Craniata</taxon>
        <taxon>Vertebrata</taxon>
        <taxon>Euteleostomi</taxon>
        <taxon>Actinopterygii</taxon>
        <taxon>Neopterygii</taxon>
        <taxon>Teleostei</taxon>
        <taxon>Osteoglossocephala</taxon>
        <taxon>Osteoglossomorpha</taxon>
        <taxon>Osteoglossiformes</taxon>
        <taxon>Osteoglossidae</taxon>
        <taxon>Scleropages</taxon>
    </lineage>
</organism>
<dbReference type="Proteomes" id="UP000694397">
    <property type="component" value="Chromosome 21"/>
</dbReference>
<dbReference type="EC" id="2.3.2.23" evidence="3"/>
<keyword evidence="15" id="KW-0175">Coiled coil</keyword>
<evidence type="ECO:0000256" key="14">
    <source>
        <dbReference type="ARBA" id="ARBA00042401"/>
    </source>
</evidence>
<feature type="domain" description="UBC core" evidence="17">
    <location>
        <begin position="745"/>
        <end position="899"/>
    </location>
</feature>
<dbReference type="OrthoDB" id="47801at2759"/>
<keyword evidence="9" id="KW-0067">ATP-binding</keyword>
<accession>A0A8C9VEL5</accession>
<keyword evidence="5" id="KW-0808">Transferase</keyword>
<evidence type="ECO:0000256" key="7">
    <source>
        <dbReference type="ARBA" id="ARBA00022741"/>
    </source>
</evidence>
<dbReference type="GO" id="GO:0004869">
    <property type="term" value="F:cysteine-type endopeptidase inhibitor activity"/>
    <property type="evidence" value="ECO:0007669"/>
    <property type="project" value="TreeGrafter"/>
</dbReference>
<keyword evidence="8" id="KW-0833">Ubl conjugation pathway</keyword>